<proteinExistence type="predicted"/>
<dbReference type="PROSITE" id="PS50263">
    <property type="entry name" value="CN_HYDROLASE"/>
    <property type="match status" value="1"/>
</dbReference>
<organism evidence="3 4">
    <name type="scientific">Marinobacter halodurans</name>
    <dbReference type="NCBI Taxonomy" id="2528979"/>
    <lineage>
        <taxon>Bacteria</taxon>
        <taxon>Pseudomonadati</taxon>
        <taxon>Pseudomonadota</taxon>
        <taxon>Gammaproteobacteria</taxon>
        <taxon>Pseudomonadales</taxon>
        <taxon>Marinobacteraceae</taxon>
        <taxon>Marinobacter</taxon>
    </lineage>
</organism>
<dbReference type="InterPro" id="IPR036526">
    <property type="entry name" value="C-N_Hydrolase_sf"/>
</dbReference>
<dbReference type="Proteomes" id="UP000313645">
    <property type="component" value="Unassembled WGS sequence"/>
</dbReference>
<dbReference type="InterPro" id="IPR050345">
    <property type="entry name" value="Aliph_Amidase/BUP"/>
</dbReference>
<gene>
    <name evidence="3" type="ORF">EZI54_20870</name>
</gene>
<evidence type="ECO:0000313" key="4">
    <source>
        <dbReference type="Proteomes" id="UP000313645"/>
    </source>
</evidence>
<name>A0ABY1ZEM6_9GAMM</name>
<dbReference type="GO" id="GO:0016787">
    <property type="term" value="F:hydrolase activity"/>
    <property type="evidence" value="ECO:0007669"/>
    <property type="project" value="UniProtKB-KW"/>
</dbReference>
<evidence type="ECO:0000256" key="1">
    <source>
        <dbReference type="ARBA" id="ARBA00022801"/>
    </source>
</evidence>
<dbReference type="InterPro" id="IPR003010">
    <property type="entry name" value="C-N_Hydrolase"/>
</dbReference>
<reference evidence="3 4" key="1">
    <citation type="submission" date="2019-02" db="EMBL/GenBank/DDBJ databases">
        <title>Marinobacter halodurans sp. nov., a marine bacterium isolated from sea tidal flat.</title>
        <authorList>
            <person name="Yoo Y."/>
            <person name="Lee D.W."/>
            <person name="Kim B.S."/>
            <person name="Kim J.-J."/>
        </authorList>
    </citation>
    <scope>NUCLEOTIDE SEQUENCE [LARGE SCALE GENOMIC DNA]</scope>
    <source>
        <strain evidence="3 4">YJ-S3-2</strain>
    </source>
</reference>
<dbReference type="PANTHER" id="PTHR43674">
    <property type="entry name" value="NITRILASE C965.09-RELATED"/>
    <property type="match status" value="1"/>
</dbReference>
<keyword evidence="4" id="KW-1185">Reference proteome</keyword>
<comment type="caution">
    <text evidence="3">The sequence shown here is derived from an EMBL/GenBank/DDBJ whole genome shotgun (WGS) entry which is preliminary data.</text>
</comment>
<evidence type="ECO:0000259" key="2">
    <source>
        <dbReference type="PROSITE" id="PS50263"/>
    </source>
</evidence>
<evidence type="ECO:0000313" key="3">
    <source>
        <dbReference type="EMBL" id="TBW48743.1"/>
    </source>
</evidence>
<dbReference type="Pfam" id="PF00795">
    <property type="entry name" value="CN_hydrolase"/>
    <property type="match status" value="1"/>
</dbReference>
<dbReference type="SUPFAM" id="SSF56317">
    <property type="entry name" value="Carbon-nitrogen hydrolase"/>
    <property type="match status" value="1"/>
</dbReference>
<dbReference type="EMBL" id="SJDL01000046">
    <property type="protein sequence ID" value="TBW48743.1"/>
    <property type="molecule type" value="Genomic_DNA"/>
</dbReference>
<dbReference type="CDD" id="cd07197">
    <property type="entry name" value="nitrilase"/>
    <property type="match status" value="1"/>
</dbReference>
<feature type="domain" description="CN hydrolase" evidence="2">
    <location>
        <begin position="4"/>
        <end position="250"/>
    </location>
</feature>
<dbReference type="PANTHER" id="PTHR43674:SF2">
    <property type="entry name" value="BETA-UREIDOPROPIONASE"/>
    <property type="match status" value="1"/>
</dbReference>
<dbReference type="Gene3D" id="3.60.110.10">
    <property type="entry name" value="Carbon-nitrogen hydrolase"/>
    <property type="match status" value="1"/>
</dbReference>
<accession>A0ABY1ZEM6</accession>
<protein>
    <submittedName>
        <fullName evidence="3">Carbon-nitrogen hydrolase family protein</fullName>
    </submittedName>
</protein>
<dbReference type="RefSeq" id="WP_131483831.1">
    <property type="nucleotide sequence ID" value="NZ_SJDL01000046.1"/>
</dbReference>
<sequence length="250" mass="26867">MQEFKIAVAQIPSAKGRIEQNIQTHIEAVECASAHAVSMIVFPELSLTGYEPQLADRLAITVGDARLQPFRDLAVQHRLCVVIGAPLKTDDRPEIGAIIFYPNGKTDSYAKMHLHPGEECYFRPGNTLKLLDVQNQSVALAICADTNSPLHARACADKGASVYVAGALIGGNGYAADTEKLSNYAREYKMLVTMANHNQPTGNWKPIGKSAAWDHSGCLAVASESAKALVISQQIDGHWQSQVVALSSGA</sequence>
<keyword evidence="1 3" id="KW-0378">Hydrolase</keyword>